<protein>
    <submittedName>
        <fullName evidence="2">Inner membrane protein</fullName>
    </submittedName>
</protein>
<dbReference type="Proteomes" id="UP000266506">
    <property type="component" value="Unassembled WGS sequence"/>
</dbReference>
<evidence type="ECO:0000256" key="1">
    <source>
        <dbReference type="SAM" id="Phobius"/>
    </source>
</evidence>
<dbReference type="InParanoid" id="A0A397RUJ4"/>
<evidence type="ECO:0000313" key="3">
    <source>
        <dbReference type="Proteomes" id="UP000266506"/>
    </source>
</evidence>
<dbReference type="AlphaFoldDB" id="A0A397RUJ4"/>
<accession>A0A397RUJ4</accession>
<reference evidence="2 3" key="1">
    <citation type="submission" date="2018-08" db="EMBL/GenBank/DDBJ databases">
        <title>Genomic Encyclopedia of Archaeal and Bacterial Type Strains, Phase II (KMG-II): from individual species to whole genera.</title>
        <authorList>
            <person name="Goeker M."/>
        </authorList>
    </citation>
    <scope>NUCLEOTIDE SEQUENCE [LARGE SCALE GENOMIC DNA]</scope>
    <source>
        <strain evidence="2 3">ATCC 27112</strain>
    </source>
</reference>
<gene>
    <name evidence="2" type="ORF">EI71_00840</name>
</gene>
<keyword evidence="1" id="KW-0472">Membrane</keyword>
<proteinExistence type="predicted"/>
<feature type="transmembrane region" description="Helical" evidence="1">
    <location>
        <begin position="92"/>
        <end position="111"/>
    </location>
</feature>
<feature type="transmembrane region" description="Helical" evidence="1">
    <location>
        <begin position="15"/>
        <end position="36"/>
    </location>
</feature>
<feature type="transmembrane region" description="Helical" evidence="1">
    <location>
        <begin position="41"/>
        <end position="59"/>
    </location>
</feature>
<feature type="transmembrane region" description="Helical" evidence="1">
    <location>
        <begin position="65"/>
        <end position="83"/>
    </location>
</feature>
<sequence>MLEAIKSSFQNLTPILWVSQICGLIGLIIICISYLFKKKTFLIIATFSFIFFILEQVFAYLWSNLIVSSVCFIRNILMVYFLCKKNKELPKYMVFGLIGIMWVLIILYLAYSSSFDKWDNYLPPLIVTMSTITQNNKKELVVKIGALLHESGFLVYYMVYRLPFSILRQGILVFACLVGITILIINMIKSKNKNDLNTNEGLDWVLFNFIKNFKNCYWQFLNLIYNIANPTKWVGIMEFERIGDIMAIMSSRCMGLARMYHFYIKKRATISCWAHK</sequence>
<evidence type="ECO:0000313" key="2">
    <source>
        <dbReference type="EMBL" id="RIA77863.1"/>
    </source>
</evidence>
<feature type="transmembrane region" description="Helical" evidence="1">
    <location>
        <begin position="171"/>
        <end position="188"/>
    </location>
</feature>
<keyword evidence="3" id="KW-1185">Reference proteome</keyword>
<name>A0A397RUJ4_9MOLU</name>
<keyword evidence="1" id="KW-1133">Transmembrane helix</keyword>
<dbReference type="EMBL" id="QXEV01000006">
    <property type="protein sequence ID" value="RIA77863.1"/>
    <property type="molecule type" value="Genomic_DNA"/>
</dbReference>
<keyword evidence="1" id="KW-0812">Transmembrane</keyword>
<comment type="caution">
    <text evidence="2">The sequence shown here is derived from an EMBL/GenBank/DDBJ whole genome shotgun (WGS) entry which is preliminary data.</text>
</comment>
<organism evidence="2 3">
    <name type="scientific">Anaeroplasma bactoclasticum</name>
    <dbReference type="NCBI Taxonomy" id="2088"/>
    <lineage>
        <taxon>Bacteria</taxon>
        <taxon>Bacillati</taxon>
        <taxon>Mycoplasmatota</taxon>
        <taxon>Mollicutes</taxon>
        <taxon>Anaeroplasmatales</taxon>
        <taxon>Anaeroplasmataceae</taxon>
        <taxon>Anaeroplasma</taxon>
    </lineage>
</organism>